<evidence type="ECO:0000313" key="3">
    <source>
        <dbReference type="Proteomes" id="UP000439752"/>
    </source>
</evidence>
<dbReference type="AlphaFoldDB" id="A0A653II44"/>
<sequence length="196" mass="22675">MTYVQGVVQLTPLDDLYVERLARTLVAIHRLPVPKTSYVYKPYSNTRDVPTWATEIAAWDWASATAPASSEQIRFIHRDFHPVNVLYDSREKYNVVDWVNACVGPIEADVAHCRLNLALLESVEVADRFLKFYQAMSGLTYDRRWDLNAVFDFGPETITVYPGWEAYGKRNLSQDNVRKRLENFVLKVYENNESGY</sequence>
<dbReference type="InterPro" id="IPR011009">
    <property type="entry name" value="Kinase-like_dom_sf"/>
</dbReference>
<dbReference type="InterPro" id="IPR002575">
    <property type="entry name" value="Aminoglycoside_PTrfase"/>
</dbReference>
<keyword evidence="2" id="KW-0808">Transferase</keyword>
<accession>A0A653II44</accession>
<name>A0A653II44_9BACL</name>
<proteinExistence type="predicted"/>
<gene>
    <name evidence="2" type="ORF">EXIGUO9Y_380069</name>
</gene>
<reference evidence="2 3" key="1">
    <citation type="submission" date="2019-10" db="EMBL/GenBank/DDBJ databases">
        <authorList>
            <person name="Karimi E."/>
        </authorList>
    </citation>
    <scope>NUCLEOTIDE SEQUENCE [LARGE SCALE GENOMIC DNA]</scope>
    <source>
        <strain evidence="2">Exiguobacterium sp. 9Y</strain>
    </source>
</reference>
<dbReference type="Gene3D" id="3.90.1200.10">
    <property type="match status" value="1"/>
</dbReference>
<dbReference type="Pfam" id="PF01636">
    <property type="entry name" value="APH"/>
    <property type="match status" value="1"/>
</dbReference>
<dbReference type="Proteomes" id="UP000439752">
    <property type="component" value="Unassembled WGS sequence"/>
</dbReference>
<evidence type="ECO:0000313" key="2">
    <source>
        <dbReference type="EMBL" id="VWX38305.1"/>
    </source>
</evidence>
<protein>
    <submittedName>
        <fullName evidence="2">Aminoglycoside phosphotransferase</fullName>
    </submittedName>
</protein>
<evidence type="ECO:0000259" key="1">
    <source>
        <dbReference type="Pfam" id="PF01636"/>
    </source>
</evidence>
<dbReference type="GO" id="GO:0016740">
    <property type="term" value="F:transferase activity"/>
    <property type="evidence" value="ECO:0007669"/>
    <property type="project" value="UniProtKB-KW"/>
</dbReference>
<organism evidence="2 3">
    <name type="scientific">Exiguobacterium oxidotolerans</name>
    <dbReference type="NCBI Taxonomy" id="223958"/>
    <lineage>
        <taxon>Bacteria</taxon>
        <taxon>Bacillati</taxon>
        <taxon>Bacillota</taxon>
        <taxon>Bacilli</taxon>
        <taxon>Bacillales</taxon>
        <taxon>Bacillales Family XII. Incertae Sedis</taxon>
        <taxon>Exiguobacterium</taxon>
    </lineage>
</organism>
<dbReference type="EMBL" id="CABWKQ010000032">
    <property type="protein sequence ID" value="VWX38305.1"/>
    <property type="molecule type" value="Genomic_DNA"/>
</dbReference>
<dbReference type="SUPFAM" id="SSF56112">
    <property type="entry name" value="Protein kinase-like (PK-like)"/>
    <property type="match status" value="1"/>
</dbReference>
<keyword evidence="3" id="KW-1185">Reference proteome</keyword>
<feature type="domain" description="Aminoglycoside phosphotransferase" evidence="1">
    <location>
        <begin position="1"/>
        <end position="139"/>
    </location>
</feature>